<reference evidence="2 3" key="1">
    <citation type="submission" date="2021-06" db="EMBL/GenBank/DDBJ databases">
        <authorList>
            <person name="Palmer J.M."/>
        </authorList>
    </citation>
    <scope>NUCLEOTIDE SEQUENCE [LARGE SCALE GENOMIC DNA]</scope>
    <source>
        <strain evidence="3">if_2019</strain>
        <tissue evidence="2">Muscle</tissue>
    </source>
</reference>
<dbReference type="InterPro" id="IPR030072">
    <property type="entry name" value="XIRP1/XIRP2"/>
</dbReference>
<name>A0ABV0SWV4_9TELE</name>
<evidence type="ECO:0000313" key="2">
    <source>
        <dbReference type="EMBL" id="MEQ2224971.1"/>
    </source>
</evidence>
<dbReference type="PANTHER" id="PTHR22591">
    <property type="entry name" value="XIN"/>
    <property type="match status" value="1"/>
</dbReference>
<proteinExistence type="predicted"/>
<comment type="caution">
    <text evidence="2">The sequence shown here is derived from an EMBL/GenBank/DDBJ whole genome shotgun (WGS) entry which is preliminary data.</text>
</comment>
<gene>
    <name evidence="2" type="ORF">ILYODFUR_012798</name>
</gene>
<feature type="compositionally biased region" description="Pro residues" evidence="1">
    <location>
        <begin position="92"/>
        <end position="108"/>
    </location>
</feature>
<protein>
    <submittedName>
        <fullName evidence="2">Uncharacterized protein</fullName>
    </submittedName>
</protein>
<evidence type="ECO:0000313" key="3">
    <source>
        <dbReference type="Proteomes" id="UP001482620"/>
    </source>
</evidence>
<feature type="compositionally biased region" description="Basic and acidic residues" evidence="1">
    <location>
        <begin position="142"/>
        <end position="155"/>
    </location>
</feature>
<dbReference type="EMBL" id="JAHRIQ010012603">
    <property type="protein sequence ID" value="MEQ2224971.1"/>
    <property type="molecule type" value="Genomic_DNA"/>
</dbReference>
<feature type="region of interest" description="Disordered" evidence="1">
    <location>
        <begin position="1"/>
        <end position="28"/>
    </location>
</feature>
<feature type="region of interest" description="Disordered" evidence="1">
    <location>
        <begin position="82"/>
        <end position="177"/>
    </location>
</feature>
<evidence type="ECO:0000256" key="1">
    <source>
        <dbReference type="SAM" id="MobiDB-lite"/>
    </source>
</evidence>
<feature type="non-terminal residue" evidence="2">
    <location>
        <position position="1"/>
    </location>
</feature>
<dbReference type="PANTHER" id="PTHR22591:SF3">
    <property type="entry name" value="XIN ACTIN-BINDING REPEAT-CONTAINING 2B"/>
    <property type="match status" value="1"/>
</dbReference>
<feature type="compositionally biased region" description="Polar residues" evidence="1">
    <location>
        <begin position="1"/>
        <end position="17"/>
    </location>
</feature>
<dbReference type="Proteomes" id="UP001482620">
    <property type="component" value="Unassembled WGS sequence"/>
</dbReference>
<organism evidence="2 3">
    <name type="scientific">Ilyodon furcidens</name>
    <name type="common">goldbreast splitfin</name>
    <dbReference type="NCBI Taxonomy" id="33524"/>
    <lineage>
        <taxon>Eukaryota</taxon>
        <taxon>Metazoa</taxon>
        <taxon>Chordata</taxon>
        <taxon>Craniata</taxon>
        <taxon>Vertebrata</taxon>
        <taxon>Euteleostomi</taxon>
        <taxon>Actinopterygii</taxon>
        <taxon>Neopterygii</taxon>
        <taxon>Teleostei</taxon>
        <taxon>Neoteleostei</taxon>
        <taxon>Acanthomorphata</taxon>
        <taxon>Ovalentaria</taxon>
        <taxon>Atherinomorphae</taxon>
        <taxon>Cyprinodontiformes</taxon>
        <taxon>Goodeidae</taxon>
        <taxon>Ilyodon</taxon>
    </lineage>
</organism>
<sequence length="177" mass="19912">VTYSDSNLASSYENQQNETEEEFPRYTAKELRDHFERTIEEAAAQKPIKIGRDISRSKWSSNVNQINKLTIEVCKEFATESTQATVMDYEDFPPPPAEDSEDLPPPPSELLQMPSDSENIPVSHPSHEPLEPANKQPLNREAYFKQKDSDSEVRALHGMSEEGLSDGCSDSGQKKVP</sequence>
<accession>A0ABV0SWV4</accession>
<keyword evidence="3" id="KW-1185">Reference proteome</keyword>